<dbReference type="GeneID" id="19952075"/>
<dbReference type="EMBL" id="JH767172">
    <property type="protein sequence ID" value="EQC30867.1"/>
    <property type="molecule type" value="Genomic_DNA"/>
</dbReference>
<gene>
    <name evidence="2" type="ORF">SDRG_11348</name>
</gene>
<organism evidence="2 3">
    <name type="scientific">Saprolegnia diclina (strain VS20)</name>
    <dbReference type="NCBI Taxonomy" id="1156394"/>
    <lineage>
        <taxon>Eukaryota</taxon>
        <taxon>Sar</taxon>
        <taxon>Stramenopiles</taxon>
        <taxon>Oomycota</taxon>
        <taxon>Saprolegniomycetes</taxon>
        <taxon>Saprolegniales</taxon>
        <taxon>Saprolegniaceae</taxon>
        <taxon>Saprolegnia</taxon>
    </lineage>
</organism>
<keyword evidence="3" id="KW-1185">Reference proteome</keyword>
<dbReference type="VEuPathDB" id="FungiDB:SDRG_11348"/>
<dbReference type="RefSeq" id="XP_008615605.1">
    <property type="nucleotide sequence ID" value="XM_008617383.1"/>
</dbReference>
<keyword evidence="1" id="KW-0812">Transmembrane</keyword>
<evidence type="ECO:0000256" key="1">
    <source>
        <dbReference type="SAM" id="Phobius"/>
    </source>
</evidence>
<accession>T0RLK0</accession>
<protein>
    <recommendedName>
        <fullName evidence="4">MARVEL domain-containing protein</fullName>
    </recommendedName>
</protein>
<evidence type="ECO:0000313" key="3">
    <source>
        <dbReference type="Proteomes" id="UP000030762"/>
    </source>
</evidence>
<evidence type="ECO:0008006" key="4">
    <source>
        <dbReference type="Google" id="ProtNLM"/>
    </source>
</evidence>
<proteinExistence type="predicted"/>
<keyword evidence="1" id="KW-1133">Transmembrane helix</keyword>
<evidence type="ECO:0000313" key="2">
    <source>
        <dbReference type="EMBL" id="EQC30867.1"/>
    </source>
</evidence>
<dbReference type="Proteomes" id="UP000030762">
    <property type="component" value="Unassembled WGS sequence"/>
</dbReference>
<feature type="transmembrane region" description="Helical" evidence="1">
    <location>
        <begin position="152"/>
        <end position="174"/>
    </location>
</feature>
<reference evidence="2 3" key="1">
    <citation type="submission" date="2012-04" db="EMBL/GenBank/DDBJ databases">
        <title>The Genome Sequence of Saprolegnia declina VS20.</title>
        <authorList>
            <consortium name="The Broad Institute Genome Sequencing Platform"/>
            <person name="Russ C."/>
            <person name="Nusbaum C."/>
            <person name="Tyler B."/>
            <person name="van West P."/>
            <person name="Dieguez-Uribeondo J."/>
            <person name="de Bruijn I."/>
            <person name="Tripathy S."/>
            <person name="Jiang R."/>
            <person name="Young S.K."/>
            <person name="Zeng Q."/>
            <person name="Gargeya S."/>
            <person name="Fitzgerald M."/>
            <person name="Haas B."/>
            <person name="Abouelleil A."/>
            <person name="Alvarado L."/>
            <person name="Arachchi H.M."/>
            <person name="Berlin A."/>
            <person name="Chapman S.B."/>
            <person name="Goldberg J."/>
            <person name="Griggs A."/>
            <person name="Gujja S."/>
            <person name="Hansen M."/>
            <person name="Howarth C."/>
            <person name="Imamovic A."/>
            <person name="Larimer J."/>
            <person name="McCowen C."/>
            <person name="Montmayeur A."/>
            <person name="Murphy C."/>
            <person name="Neiman D."/>
            <person name="Pearson M."/>
            <person name="Priest M."/>
            <person name="Roberts A."/>
            <person name="Saif S."/>
            <person name="Shea T."/>
            <person name="Sisk P."/>
            <person name="Sykes S."/>
            <person name="Wortman J."/>
            <person name="Nusbaum C."/>
            <person name="Birren B."/>
        </authorList>
    </citation>
    <scope>NUCLEOTIDE SEQUENCE [LARGE SCALE GENOMIC DNA]</scope>
    <source>
        <strain evidence="2 3">VS20</strain>
    </source>
</reference>
<feature type="transmembrane region" description="Helical" evidence="1">
    <location>
        <begin position="70"/>
        <end position="91"/>
    </location>
</feature>
<feature type="transmembrane region" description="Helical" evidence="1">
    <location>
        <begin position="32"/>
        <end position="58"/>
    </location>
</feature>
<dbReference type="AlphaFoldDB" id="T0RLK0"/>
<dbReference type="InParanoid" id="T0RLK0"/>
<name>T0RLK0_SAPDV</name>
<keyword evidence="1" id="KW-0472">Membrane</keyword>
<sequence>MPKPTRTTVAVAIAFVVVAAYGACVVALDASMYGALIVMPHAIGAAITAIVIAALGLMHLVWTRLVPSPTFCLVLLILEVVCASVLLGLAVNGVAKTTSAIETAPALTTYQHRMETFFASDKAPQFNYTDSLWSSNAFHGPSNPMYRNYDDAAVAIASGVALFCLLLLAARVWVVRRAKKYQDALRDATVQSPVDNA</sequence>